<dbReference type="EMBL" id="JAVAMP010000008">
    <property type="protein sequence ID" value="MDP5275553.1"/>
    <property type="molecule type" value="Genomic_DNA"/>
</dbReference>
<evidence type="ECO:0000256" key="4">
    <source>
        <dbReference type="ARBA" id="ARBA00022692"/>
    </source>
</evidence>
<name>A0ABT9J1V2_9BACL</name>
<feature type="transmembrane region" description="Helical" evidence="7">
    <location>
        <begin position="250"/>
        <end position="274"/>
    </location>
</feature>
<accession>A0ABT9J1V2</accession>
<evidence type="ECO:0000256" key="6">
    <source>
        <dbReference type="ARBA" id="ARBA00023136"/>
    </source>
</evidence>
<evidence type="ECO:0000256" key="7">
    <source>
        <dbReference type="RuleBase" id="RU363032"/>
    </source>
</evidence>
<dbReference type="Pfam" id="PF00528">
    <property type="entry name" value="BPD_transp_1"/>
    <property type="match status" value="1"/>
</dbReference>
<feature type="domain" description="ABC transmembrane type-1" evidence="8">
    <location>
        <begin position="63"/>
        <end position="271"/>
    </location>
</feature>
<keyword evidence="5 7" id="KW-1133">Transmembrane helix</keyword>
<comment type="caution">
    <text evidence="9">The sequence shown here is derived from an EMBL/GenBank/DDBJ whole genome shotgun (WGS) entry which is preliminary data.</text>
</comment>
<dbReference type="PROSITE" id="PS50928">
    <property type="entry name" value="ABC_TM1"/>
    <property type="match status" value="1"/>
</dbReference>
<proteinExistence type="inferred from homology"/>
<comment type="similarity">
    <text evidence="7">Belongs to the binding-protein-dependent transport system permease family.</text>
</comment>
<sequence length="284" mass="32339">MRFVKKYWLETFMVLPLFAYLIYFTFIPVLQTVQISFIDDKSHQLSLKNYESLFSHIDFNSALFNTIFITLIGLTVQIVIALVIALILKRKFFGRSFFRTIMLIPMGVPTLVSGVTLLFVFGQTGYFNELLYRLGILSTQPYWLGGGIESLAVIIFADMWKVLPLTILLLLAGLESIGDDVYEASSIDGATSWKKFWYITLPLLKPSITMAIILRAIDSFRIFELPLVMTGKNVPVLSTFAYEAFQRNQYGLSGAAAVILLLIIIIFILLYFFIVERKEARSNT</sequence>
<dbReference type="InterPro" id="IPR050809">
    <property type="entry name" value="UgpAE/MalFG_permease"/>
</dbReference>
<dbReference type="Proteomes" id="UP001231941">
    <property type="component" value="Unassembled WGS sequence"/>
</dbReference>
<feature type="transmembrane region" description="Helical" evidence="7">
    <location>
        <begin position="62"/>
        <end position="88"/>
    </location>
</feature>
<evidence type="ECO:0000256" key="2">
    <source>
        <dbReference type="ARBA" id="ARBA00022448"/>
    </source>
</evidence>
<dbReference type="Gene3D" id="1.10.3720.10">
    <property type="entry name" value="MetI-like"/>
    <property type="match status" value="1"/>
</dbReference>
<keyword evidence="10" id="KW-1185">Reference proteome</keyword>
<dbReference type="CDD" id="cd06261">
    <property type="entry name" value="TM_PBP2"/>
    <property type="match status" value="1"/>
</dbReference>
<evidence type="ECO:0000259" key="8">
    <source>
        <dbReference type="PROSITE" id="PS50928"/>
    </source>
</evidence>
<dbReference type="SUPFAM" id="SSF161098">
    <property type="entry name" value="MetI-like"/>
    <property type="match status" value="1"/>
</dbReference>
<gene>
    <name evidence="9" type="ORF">Q5Y73_15695</name>
</gene>
<evidence type="ECO:0000256" key="1">
    <source>
        <dbReference type="ARBA" id="ARBA00004651"/>
    </source>
</evidence>
<dbReference type="PANTHER" id="PTHR43227">
    <property type="entry name" value="BLL4140 PROTEIN"/>
    <property type="match status" value="1"/>
</dbReference>
<evidence type="ECO:0000313" key="10">
    <source>
        <dbReference type="Proteomes" id="UP001231941"/>
    </source>
</evidence>
<evidence type="ECO:0000256" key="5">
    <source>
        <dbReference type="ARBA" id="ARBA00022989"/>
    </source>
</evidence>
<feature type="transmembrane region" description="Helical" evidence="7">
    <location>
        <begin position="100"/>
        <end position="122"/>
    </location>
</feature>
<keyword evidence="2 7" id="KW-0813">Transport</keyword>
<keyword evidence="4 7" id="KW-0812">Transmembrane</keyword>
<dbReference type="InterPro" id="IPR000515">
    <property type="entry name" value="MetI-like"/>
</dbReference>
<keyword evidence="3" id="KW-1003">Cell membrane</keyword>
<keyword evidence="6 7" id="KW-0472">Membrane</keyword>
<reference evidence="9 10" key="1">
    <citation type="submission" date="2023-08" db="EMBL/GenBank/DDBJ databases">
        <authorList>
            <person name="Park J.-S."/>
        </authorList>
    </citation>
    <scope>NUCLEOTIDE SEQUENCE [LARGE SCALE GENOMIC DNA]</scope>
    <source>
        <strain evidence="9 10">2205SS18-9</strain>
    </source>
</reference>
<dbReference type="PANTHER" id="PTHR43227:SF7">
    <property type="entry name" value="ARABINOOLIGOSACCHARIDES TRANSPORT SYSTEM PERMEASE PROTEIN ARAP"/>
    <property type="match status" value="1"/>
</dbReference>
<dbReference type="RefSeq" id="WP_305992859.1">
    <property type="nucleotide sequence ID" value="NZ_JAVAMP010000008.1"/>
</dbReference>
<evidence type="ECO:0000256" key="3">
    <source>
        <dbReference type="ARBA" id="ARBA00022475"/>
    </source>
</evidence>
<organism evidence="9 10">
    <name type="scientific">Chengkuizengella axinellae</name>
    <dbReference type="NCBI Taxonomy" id="3064388"/>
    <lineage>
        <taxon>Bacteria</taxon>
        <taxon>Bacillati</taxon>
        <taxon>Bacillota</taxon>
        <taxon>Bacilli</taxon>
        <taxon>Bacillales</taxon>
        <taxon>Paenibacillaceae</taxon>
        <taxon>Chengkuizengella</taxon>
    </lineage>
</organism>
<dbReference type="InterPro" id="IPR035906">
    <property type="entry name" value="MetI-like_sf"/>
</dbReference>
<protein>
    <submittedName>
        <fullName evidence="9">Sugar ABC transporter permease</fullName>
    </submittedName>
</protein>
<evidence type="ECO:0000313" key="9">
    <source>
        <dbReference type="EMBL" id="MDP5275553.1"/>
    </source>
</evidence>
<comment type="subcellular location">
    <subcellularLocation>
        <location evidence="1 7">Cell membrane</location>
        <topology evidence="1 7">Multi-pass membrane protein</topology>
    </subcellularLocation>
</comment>
<feature type="transmembrane region" description="Helical" evidence="7">
    <location>
        <begin position="7"/>
        <end position="27"/>
    </location>
</feature>
<feature type="transmembrane region" description="Helical" evidence="7">
    <location>
        <begin position="196"/>
        <end position="217"/>
    </location>
</feature>